<feature type="region of interest" description="Disordered" evidence="1">
    <location>
        <begin position="1"/>
        <end position="20"/>
    </location>
</feature>
<evidence type="ECO:0000256" key="1">
    <source>
        <dbReference type="SAM" id="MobiDB-lite"/>
    </source>
</evidence>
<reference evidence="3 4" key="1">
    <citation type="journal article" date="2012" name="J. Bacteriol.">
        <title>Complete genome sequence of phototrophic betaproteobacterium Rubrivivax gelatinosus IL144.</title>
        <authorList>
            <person name="Nagashima S."/>
            <person name="Kamimura A."/>
            <person name="Shimizu T."/>
            <person name="Nakamura-isaki S."/>
            <person name="Aono E."/>
            <person name="Sakamoto K."/>
            <person name="Ichikawa N."/>
            <person name="Nakazawa H."/>
            <person name="Sekine M."/>
            <person name="Yamazaki S."/>
            <person name="Fujita N."/>
            <person name="Shimada K."/>
            <person name="Hanada S."/>
            <person name="Nagashima K.V.P."/>
        </authorList>
    </citation>
    <scope>NUCLEOTIDE SEQUENCE [LARGE SCALE GENOMIC DNA]</scope>
    <source>
        <strain evidence="4">NBRC 100245 / IL144</strain>
    </source>
</reference>
<dbReference type="EMBL" id="AP012320">
    <property type="protein sequence ID" value="BAL96561.1"/>
    <property type="molecule type" value="Genomic_DNA"/>
</dbReference>
<feature type="domain" description="ImpA N-terminal" evidence="2">
    <location>
        <begin position="13"/>
        <end position="132"/>
    </location>
</feature>
<dbReference type="PANTHER" id="PTHR37951">
    <property type="entry name" value="CYTOPLASMIC PROTEIN-RELATED"/>
    <property type="match status" value="1"/>
</dbReference>
<organism evidence="3 4">
    <name type="scientific">Rubrivivax gelatinosus (strain NBRC 100245 / IL144)</name>
    <dbReference type="NCBI Taxonomy" id="983917"/>
    <lineage>
        <taxon>Bacteria</taxon>
        <taxon>Pseudomonadati</taxon>
        <taxon>Pseudomonadota</taxon>
        <taxon>Betaproteobacteria</taxon>
        <taxon>Burkholderiales</taxon>
        <taxon>Sphaerotilaceae</taxon>
        <taxon>Rubrivivax</taxon>
    </lineage>
</organism>
<name>I0HU74_RUBGI</name>
<dbReference type="eggNOG" id="COG3515">
    <property type="taxonomic scope" value="Bacteria"/>
</dbReference>
<dbReference type="PANTHER" id="PTHR37951:SF1">
    <property type="entry name" value="TYPE VI SECRETION SYSTEM COMPONENT TSSA1"/>
    <property type="match status" value="1"/>
</dbReference>
<dbReference type="KEGG" id="rge:RGE_32220"/>
<protein>
    <recommendedName>
        <fullName evidence="2">ImpA N-terminal domain-containing protein</fullName>
    </recommendedName>
</protein>
<dbReference type="Pfam" id="PF06812">
    <property type="entry name" value="ImpA_N"/>
    <property type="match status" value="1"/>
</dbReference>
<dbReference type="STRING" id="983917.RGE_32220"/>
<gene>
    <name evidence="3" type="ordered locus">RGE_32220</name>
</gene>
<evidence type="ECO:0000313" key="3">
    <source>
        <dbReference type="EMBL" id="BAL96561.1"/>
    </source>
</evidence>
<dbReference type="AlphaFoldDB" id="I0HU74"/>
<dbReference type="InterPro" id="IPR010657">
    <property type="entry name" value="ImpA_N"/>
</dbReference>
<dbReference type="PATRIC" id="fig|983917.3.peg.3147"/>
<proteinExistence type="predicted"/>
<feature type="region of interest" description="Disordered" evidence="1">
    <location>
        <begin position="244"/>
        <end position="279"/>
    </location>
</feature>
<keyword evidence="4" id="KW-1185">Reference proteome</keyword>
<dbReference type="RefSeq" id="WP_014429422.1">
    <property type="nucleotide sequence ID" value="NC_017075.1"/>
</dbReference>
<feature type="compositionally biased region" description="Pro residues" evidence="1">
    <location>
        <begin position="263"/>
        <end position="273"/>
    </location>
</feature>
<dbReference type="InterPro" id="IPR017740">
    <property type="entry name" value="TssA-like"/>
</dbReference>
<evidence type="ECO:0000259" key="2">
    <source>
        <dbReference type="Pfam" id="PF06812"/>
    </source>
</evidence>
<dbReference type="Proteomes" id="UP000007883">
    <property type="component" value="Chromosome"/>
</dbReference>
<dbReference type="HOGENOM" id="CLU_060104_1_1_4"/>
<evidence type="ECO:0000313" key="4">
    <source>
        <dbReference type="Proteomes" id="UP000007883"/>
    </source>
</evidence>
<accession>I0HU74</accession>
<dbReference type="NCBIfam" id="TIGR03363">
    <property type="entry name" value="VI_chp_8"/>
    <property type="match status" value="1"/>
</dbReference>
<sequence length="367" mass="39200">MHPADLCAPLPGVPDPADTGPDLAFSAEFDAIARWREEDDTRLAQGEWRSPPRRADWDAVRRETEALLRTRCKDLRVAGWWGEASAQLHGLPGLADGMELLATLCERWWARLHPAIDGGDAEARSGVLRWWLARTERLVGTVAVLRLGRQSLGLAEIEQTRLRSLAEADAAAAAAWHEVRCAPTEGAGSALVEAAAALPRALRALKRLQACCDAGLGQAAPSFDAAREQLEQACRTLARLQQDAAPATSTGDGETAPVAATAPLPPRPKPTPGGPGQAALAASDEADLGACDATPIGRDEAIAQLRRIAEFLRRTEPHNPAAYLADKAARWAGLALHAWLREVIADEQALARLETTLGVARDAESGR</sequence>